<keyword evidence="3" id="KW-1185">Reference proteome</keyword>
<proteinExistence type="predicted"/>
<dbReference type="Gene3D" id="3.30.720.120">
    <property type="match status" value="1"/>
</dbReference>
<name>A0A2Z5G1R0_9BACT</name>
<dbReference type="RefSeq" id="WP_114207702.1">
    <property type="nucleotide sequence ID" value="NZ_CP030840.1"/>
</dbReference>
<dbReference type="InterPro" id="IPR041581">
    <property type="entry name" value="Glyoxalase_6"/>
</dbReference>
<dbReference type="SUPFAM" id="SSF54593">
    <property type="entry name" value="Glyoxalase/Bleomycin resistance protein/Dihydroxybiphenyl dioxygenase"/>
    <property type="match status" value="2"/>
</dbReference>
<dbReference type="CDD" id="cd07247">
    <property type="entry name" value="SgaA_N_like"/>
    <property type="match status" value="1"/>
</dbReference>
<dbReference type="KEGG" id="abas:ACPOL_3211"/>
<dbReference type="PANTHER" id="PTHR34109:SF1">
    <property type="entry name" value="VOC DOMAIN-CONTAINING PROTEIN"/>
    <property type="match status" value="1"/>
</dbReference>
<organism evidence="2 3">
    <name type="scientific">Acidisarcina polymorpha</name>
    <dbReference type="NCBI Taxonomy" id="2211140"/>
    <lineage>
        <taxon>Bacteria</taxon>
        <taxon>Pseudomonadati</taxon>
        <taxon>Acidobacteriota</taxon>
        <taxon>Terriglobia</taxon>
        <taxon>Terriglobales</taxon>
        <taxon>Acidobacteriaceae</taxon>
        <taxon>Acidisarcina</taxon>
    </lineage>
</organism>
<dbReference type="InterPro" id="IPR037523">
    <property type="entry name" value="VOC_core"/>
</dbReference>
<dbReference type="Pfam" id="PF00903">
    <property type="entry name" value="Glyoxalase"/>
    <property type="match status" value="1"/>
</dbReference>
<protein>
    <submittedName>
        <fullName evidence="2">Glyoxalase family protein</fullName>
    </submittedName>
</protein>
<sequence length="272" mass="30169">MTKNRSLPSDTLLPHLQYRDVVVAVDWLARTFGFSEHYRYGDPVSGAQIFLGDAFLMLKRAPAEALPAQSVCRTQSLTVLVDNVDDHFAQTQAAGGNIVEELHETIYGERQYGVVDFEAHHWLFSQHASDLSPEEWGATTVQAPRHTTEASPRPRFCYIEIPATHVAESMAFYEKLFGWKIRRRDSDRPTFDDAPGNISGTWVLGREVAMQPGLLPYIWVDSIDETLGLAVASGGEVVSIRAEDASGGVMRIATFRDPAGNVVGLFQEDSRS</sequence>
<evidence type="ECO:0000259" key="1">
    <source>
        <dbReference type="PROSITE" id="PS51819"/>
    </source>
</evidence>
<gene>
    <name evidence="2" type="ORF">ACPOL_3211</name>
</gene>
<evidence type="ECO:0000313" key="2">
    <source>
        <dbReference type="EMBL" id="AXC12506.1"/>
    </source>
</evidence>
<dbReference type="InterPro" id="IPR029068">
    <property type="entry name" value="Glyas_Bleomycin-R_OHBP_Dase"/>
</dbReference>
<dbReference type="Proteomes" id="UP000253606">
    <property type="component" value="Chromosome"/>
</dbReference>
<dbReference type="EMBL" id="CP030840">
    <property type="protein sequence ID" value="AXC12506.1"/>
    <property type="molecule type" value="Genomic_DNA"/>
</dbReference>
<accession>A0A2Z5G1R0</accession>
<dbReference type="Gene3D" id="3.30.720.110">
    <property type="match status" value="1"/>
</dbReference>
<dbReference type="Gene3D" id="3.10.180.10">
    <property type="entry name" value="2,3-Dihydroxybiphenyl 1,2-Dioxygenase, domain 1"/>
    <property type="match status" value="1"/>
</dbReference>
<dbReference type="OrthoDB" id="582242at2"/>
<dbReference type="PANTHER" id="PTHR34109">
    <property type="entry name" value="BNAUNNG04460D PROTEIN-RELATED"/>
    <property type="match status" value="1"/>
</dbReference>
<dbReference type="PROSITE" id="PS51819">
    <property type="entry name" value="VOC"/>
    <property type="match status" value="1"/>
</dbReference>
<evidence type="ECO:0000313" key="3">
    <source>
        <dbReference type="Proteomes" id="UP000253606"/>
    </source>
</evidence>
<dbReference type="InterPro" id="IPR004360">
    <property type="entry name" value="Glyas_Fos-R_dOase_dom"/>
</dbReference>
<dbReference type="Pfam" id="PF18029">
    <property type="entry name" value="Glyoxalase_6"/>
    <property type="match status" value="1"/>
</dbReference>
<reference evidence="2 3" key="1">
    <citation type="journal article" date="2018" name="Front. Microbiol.">
        <title>Hydrolytic Capabilities as a Key to Environmental Success: Chitinolytic and Cellulolytic Acidobacteria From Acidic Sub-arctic Soils and Boreal Peatlands.</title>
        <authorList>
            <person name="Belova S.E."/>
            <person name="Ravin N.V."/>
            <person name="Pankratov T.A."/>
            <person name="Rakitin A.L."/>
            <person name="Ivanova A.A."/>
            <person name="Beletsky A.V."/>
            <person name="Mardanov A.V."/>
            <person name="Sinninghe Damste J.S."/>
            <person name="Dedysh S.N."/>
        </authorList>
    </citation>
    <scope>NUCLEOTIDE SEQUENCE [LARGE SCALE GENOMIC DNA]</scope>
    <source>
        <strain evidence="2 3">SBC82</strain>
    </source>
</reference>
<dbReference type="AlphaFoldDB" id="A0A2Z5G1R0"/>
<feature type="domain" description="VOC" evidence="1">
    <location>
        <begin position="155"/>
        <end position="268"/>
    </location>
</feature>